<dbReference type="FunFam" id="2.10.25.10:FF:000036">
    <property type="entry name" value="Integrin beta"/>
    <property type="match status" value="1"/>
</dbReference>
<feature type="domain" description="Integrin beta subunit VWA" evidence="20">
    <location>
        <begin position="36"/>
        <end position="454"/>
    </location>
</feature>
<dbReference type="Pfam" id="PF07965">
    <property type="entry name" value="Integrin_B_tail"/>
    <property type="match status" value="1"/>
</dbReference>
<keyword evidence="6" id="KW-0479">Metal-binding</keyword>
<dbReference type="InterPro" id="IPR038081">
    <property type="entry name" value="CalX-like_sf"/>
</dbReference>
<keyword evidence="12 18" id="KW-1133">Transmembrane helix</keyword>
<keyword evidence="5 17" id="KW-0812">Transmembrane</keyword>
<evidence type="ECO:0000256" key="5">
    <source>
        <dbReference type="ARBA" id="ARBA00022692"/>
    </source>
</evidence>
<dbReference type="Pfam" id="PF00362">
    <property type="entry name" value="Integrin_beta"/>
    <property type="match status" value="1"/>
</dbReference>
<dbReference type="GO" id="GO:0016477">
    <property type="term" value="P:cell migration"/>
    <property type="evidence" value="ECO:0007669"/>
    <property type="project" value="TreeGrafter"/>
</dbReference>
<comment type="subcellular location">
    <subcellularLocation>
        <location evidence="1 17">Cell membrane</location>
        <topology evidence="1 17">Single-pass type I membrane protein</topology>
    </subcellularLocation>
</comment>
<sequence length="1278" mass="142661">MGRWALCPSAWVLFLTLYWTTTLAQANRCQAARDATCSVCLQSGKGCSYCSDEIFNAPRCDFSENLIDNGCENAVSVKSEMSIKENKQINTKLKRAQVAPQLMRMRLVPGEEQEVEMQVFEPTRGPLDLYILMDFSNSMADDLNNLKSMGAQLADLVEKLSDDYTIGFGKFVDKVTEPQTDMRPSKLREPWPNSDPPFSFKNVITLTNNVSFFNDKLQGELISGNLDAPEGGFDAILQAAVCQGHIGWRPHSTHLLVFSTESAFHYEADGINVLSGILPRNDEACHLTDDGTYTHDTVQDYPSVPTLVRLLGKHNIIPIFAITNHSYTYYEKLHYYFPIAALGLLQEDSSNILTILENAFETIRSKISIRSEDRPKAVDTQVLSTTDSSAEHNTFKITPGQTGTFKVKVKALETVGGVNVCQLSEEEKEGTMRVKPTTFTAAFNIDAGVLCATCDCEKLPAKKAVRCSGNGDLVCGKCRCEDGWLGNYCNCSSAAKTDNTGCIQSDAELPCSGHGDCLCGTCVCSSERYEGPFCQYDKAQCQRSGGFLCNDRGTCFHGKCMCETGWEGPACECPLSNQTCLDSKGRICNGRGICTCGRCKCSGSNSLLSDTCEANVQARLAMCEAKRTCVQCQAWKTGDMKGEKCEGCPFKITMVDELQKKEDVIETCTFRDEEDDCTYHYTVDYAVKPGDDTEVQVLKEKECPPAGFLWLIPLIMFLMLLLALLLLCCWKYCACCKACLALLPCCGRGRMVGFKEEQYMLRQSALTSNDLDTPLVRTGPPKSTDVVRWKITDNVHRSPNHPLAQIMPNPKETIPHPISLRLNRMFSDSLSRPEAHDTDVLRREVDDSLNGIYKQIPGAQKVQKTKFRIQPNAGKRQDHTIVDTVLAAPRSTYPDIVKLTEKQVQAANFGELKVVPGYYTVATDREATGAVEMQEGVELVDVRVPLFVKDEDDDTKQLRVEALDVPIGIAEIGRRFVDITIIKEHAKSVLTFLQPAYHYSRQQGVANIPINREIIEDGHTQVTYRTRDHTARDNKDYIGVEGDLTYQPGETQKTVPVKLLELSEGDSLLADKQVKQFIMDLNNPRQGAKLGKYPRTTVTITDLPAHEPSVMMFKKSKQNYTTTDPTYSIPVVRTPNQESPATIHWRTRDASRFNLSGILKFAPGEMEKKVVIDPQTYPSPIKPETFHLELFDPSSNSSIGEKKTTLVDVNDRGDNEEDVKQTLGFNRKFSQSLGRPFCPKQHQSHGHRTQKYQSQLACSFWQPPWLQSKVLDPRRLRG</sequence>
<dbReference type="AlphaFoldDB" id="A0A9Q1IB79"/>
<evidence type="ECO:0000256" key="10">
    <source>
        <dbReference type="ARBA" id="ARBA00022842"/>
    </source>
</evidence>
<reference evidence="23" key="1">
    <citation type="journal article" date="2023" name="Science">
        <title>Genome structures resolve the early diversification of teleost fishes.</title>
        <authorList>
            <person name="Parey E."/>
            <person name="Louis A."/>
            <person name="Montfort J."/>
            <person name="Bouchez O."/>
            <person name="Roques C."/>
            <person name="Iampietro C."/>
            <person name="Lluch J."/>
            <person name="Castinel A."/>
            <person name="Donnadieu C."/>
            <person name="Desvignes T."/>
            <person name="Floi Bucao C."/>
            <person name="Jouanno E."/>
            <person name="Wen M."/>
            <person name="Mejri S."/>
            <person name="Dirks R."/>
            <person name="Jansen H."/>
            <person name="Henkel C."/>
            <person name="Chen W.J."/>
            <person name="Zahm M."/>
            <person name="Cabau C."/>
            <person name="Klopp C."/>
            <person name="Thompson A.W."/>
            <person name="Robinson-Rechavi M."/>
            <person name="Braasch I."/>
            <person name="Lecointre G."/>
            <person name="Bobe J."/>
            <person name="Postlethwait J.H."/>
            <person name="Berthelot C."/>
            <person name="Roest Crollius H."/>
            <person name="Guiguen Y."/>
        </authorList>
    </citation>
    <scope>NUCLEOTIDE SEQUENCE</scope>
    <source>
        <strain evidence="23">WJC10195</strain>
    </source>
</reference>
<comment type="caution">
    <text evidence="23">The sequence shown here is derived from an EMBL/GenBank/DDBJ whole genome shotgun (WGS) entry which is preliminary data.</text>
</comment>
<keyword evidence="7 19" id="KW-0732">Signal</keyword>
<keyword evidence="10" id="KW-0460">Magnesium</keyword>
<keyword evidence="8" id="KW-0677">Repeat</keyword>
<dbReference type="SUPFAM" id="SSF141072">
    <property type="entry name" value="CalX-like"/>
    <property type="match status" value="2"/>
</dbReference>
<evidence type="ECO:0000256" key="2">
    <source>
        <dbReference type="ARBA" id="ARBA00007449"/>
    </source>
</evidence>
<dbReference type="SUPFAM" id="SSF53300">
    <property type="entry name" value="vWA-like"/>
    <property type="match status" value="1"/>
</dbReference>
<name>A0A9Q1IB79_SYNKA</name>
<dbReference type="InterPro" id="IPR057243">
    <property type="entry name" value="Integrin_I-EGF_CS"/>
</dbReference>
<feature type="signal peptide" evidence="19">
    <location>
        <begin position="1"/>
        <end position="26"/>
    </location>
</feature>
<dbReference type="PROSITE" id="PS52047">
    <property type="entry name" value="I_EGF_2"/>
    <property type="match status" value="1"/>
</dbReference>
<dbReference type="Pfam" id="PF23106">
    <property type="entry name" value="EGF_Teneurin"/>
    <property type="match status" value="1"/>
</dbReference>
<dbReference type="Gene3D" id="3.30.1680.10">
    <property type="entry name" value="ligand-binding face of the semaphorins, domain 2"/>
    <property type="match status" value="1"/>
</dbReference>
<evidence type="ECO:0000256" key="16">
    <source>
        <dbReference type="ARBA" id="ARBA00023180"/>
    </source>
</evidence>
<evidence type="ECO:0000256" key="17">
    <source>
        <dbReference type="RuleBase" id="RU000633"/>
    </source>
</evidence>
<evidence type="ECO:0000259" key="21">
    <source>
        <dbReference type="SMART" id="SM00237"/>
    </source>
</evidence>
<dbReference type="Pfam" id="PF17205">
    <property type="entry name" value="PSI_integrin"/>
    <property type="match status" value="1"/>
</dbReference>
<dbReference type="InterPro" id="IPR002369">
    <property type="entry name" value="Integrin_bsu_VWA"/>
</dbReference>
<dbReference type="InterPro" id="IPR012896">
    <property type="entry name" value="Integrin_bsu_tail"/>
</dbReference>
<dbReference type="PROSITE" id="PS00243">
    <property type="entry name" value="I_EGF_1"/>
    <property type="match status" value="2"/>
</dbReference>
<keyword evidence="16" id="KW-0325">Glycoprotein</keyword>
<dbReference type="SUPFAM" id="SSF57196">
    <property type="entry name" value="EGF/Laminin"/>
    <property type="match status" value="3"/>
</dbReference>
<dbReference type="FunFam" id="2.60.40.2030:FF:000004">
    <property type="entry name" value="Integrin beta"/>
    <property type="match status" value="1"/>
</dbReference>
<dbReference type="Gene3D" id="3.40.50.410">
    <property type="entry name" value="von Willebrand factor, type A domain"/>
    <property type="match status" value="1"/>
</dbReference>
<feature type="transmembrane region" description="Helical" evidence="18">
    <location>
        <begin position="708"/>
        <end position="730"/>
    </location>
</feature>
<evidence type="ECO:0000313" key="24">
    <source>
        <dbReference type="Proteomes" id="UP001152622"/>
    </source>
</evidence>
<dbReference type="GO" id="GO:0009986">
    <property type="term" value="C:cell surface"/>
    <property type="evidence" value="ECO:0007669"/>
    <property type="project" value="TreeGrafter"/>
</dbReference>
<evidence type="ECO:0000259" key="22">
    <source>
        <dbReference type="SMART" id="SM01242"/>
    </source>
</evidence>
<evidence type="ECO:0000256" key="19">
    <source>
        <dbReference type="SAM" id="SignalP"/>
    </source>
</evidence>
<evidence type="ECO:0000256" key="18">
    <source>
        <dbReference type="SAM" id="Phobius"/>
    </source>
</evidence>
<feature type="domain" description="Calx-beta" evidence="21">
    <location>
        <begin position="977"/>
        <end position="1082"/>
    </location>
</feature>
<dbReference type="InterPro" id="IPR057073">
    <property type="entry name" value="EGF_integrin_2"/>
</dbReference>
<evidence type="ECO:0000256" key="15">
    <source>
        <dbReference type="ARBA" id="ARBA00023157"/>
    </source>
</evidence>
<dbReference type="Pfam" id="PF23105">
    <property type="entry name" value="EGF_integrin"/>
    <property type="match status" value="1"/>
</dbReference>
<keyword evidence="3" id="KW-1003">Cell membrane</keyword>
<keyword evidence="9" id="KW-0106">Calcium</keyword>
<feature type="domain" description="Integrin beta subunit tail" evidence="22">
    <location>
        <begin position="623"/>
        <end position="708"/>
    </location>
</feature>
<dbReference type="PANTHER" id="PTHR10082">
    <property type="entry name" value="INTEGRIN BETA SUBUNIT"/>
    <property type="match status" value="1"/>
</dbReference>
<dbReference type="Gene3D" id="2.10.25.10">
    <property type="entry name" value="Laminin"/>
    <property type="match status" value="3"/>
</dbReference>
<dbReference type="InterPro" id="IPR036349">
    <property type="entry name" value="Integrin_bsu_tail_dom_sf"/>
</dbReference>
<dbReference type="SUPFAM" id="SSF69687">
    <property type="entry name" value="Integrin beta tail domain"/>
    <property type="match status" value="1"/>
</dbReference>
<organism evidence="23 24">
    <name type="scientific">Synaphobranchus kaupii</name>
    <name type="common">Kaup's arrowtooth eel</name>
    <dbReference type="NCBI Taxonomy" id="118154"/>
    <lineage>
        <taxon>Eukaryota</taxon>
        <taxon>Metazoa</taxon>
        <taxon>Chordata</taxon>
        <taxon>Craniata</taxon>
        <taxon>Vertebrata</taxon>
        <taxon>Euteleostomi</taxon>
        <taxon>Actinopterygii</taxon>
        <taxon>Neopterygii</taxon>
        <taxon>Teleostei</taxon>
        <taxon>Anguilliformes</taxon>
        <taxon>Synaphobranchidae</taxon>
        <taxon>Synaphobranchus</taxon>
    </lineage>
</organism>
<accession>A0A9Q1IB79</accession>
<evidence type="ECO:0000256" key="8">
    <source>
        <dbReference type="ARBA" id="ARBA00022737"/>
    </source>
</evidence>
<evidence type="ECO:0000256" key="9">
    <source>
        <dbReference type="ARBA" id="ARBA00022837"/>
    </source>
</evidence>
<evidence type="ECO:0000313" key="23">
    <source>
        <dbReference type="EMBL" id="KAJ8334080.1"/>
    </source>
</evidence>
<dbReference type="GO" id="GO:0005925">
    <property type="term" value="C:focal adhesion"/>
    <property type="evidence" value="ECO:0007669"/>
    <property type="project" value="TreeGrafter"/>
</dbReference>
<dbReference type="SUPFAM" id="SSF103575">
    <property type="entry name" value="Plexin repeat"/>
    <property type="match status" value="1"/>
</dbReference>
<keyword evidence="13 17" id="KW-0401">Integrin</keyword>
<evidence type="ECO:0000259" key="20">
    <source>
        <dbReference type="SMART" id="SM00187"/>
    </source>
</evidence>
<keyword evidence="4" id="KW-0245">EGF-like domain</keyword>
<dbReference type="GO" id="GO:0007160">
    <property type="term" value="P:cell-matrix adhesion"/>
    <property type="evidence" value="ECO:0007669"/>
    <property type="project" value="TreeGrafter"/>
</dbReference>
<dbReference type="OrthoDB" id="410592at2759"/>
<evidence type="ECO:0000256" key="11">
    <source>
        <dbReference type="ARBA" id="ARBA00022889"/>
    </source>
</evidence>
<dbReference type="GO" id="GO:0008305">
    <property type="term" value="C:integrin complex"/>
    <property type="evidence" value="ECO:0007669"/>
    <property type="project" value="TreeGrafter"/>
</dbReference>
<evidence type="ECO:0000256" key="14">
    <source>
        <dbReference type="ARBA" id="ARBA00023136"/>
    </source>
</evidence>
<evidence type="ECO:0000256" key="3">
    <source>
        <dbReference type="ARBA" id="ARBA00022475"/>
    </source>
</evidence>
<dbReference type="GO" id="GO:0098609">
    <property type="term" value="P:cell-cell adhesion"/>
    <property type="evidence" value="ECO:0007669"/>
    <property type="project" value="TreeGrafter"/>
</dbReference>
<gene>
    <name evidence="23" type="ORF">SKAU_G00397190</name>
</gene>
<dbReference type="GO" id="GO:0033627">
    <property type="term" value="P:cell adhesion mediated by integrin"/>
    <property type="evidence" value="ECO:0007669"/>
    <property type="project" value="TreeGrafter"/>
</dbReference>
<dbReference type="Proteomes" id="UP001152622">
    <property type="component" value="Chromosome 21"/>
</dbReference>
<dbReference type="Gene3D" id="2.60.40.1510">
    <property type="entry name" value="ntegrin, alpha v. Chain A, domain 3"/>
    <property type="match status" value="1"/>
</dbReference>
<evidence type="ECO:0000256" key="7">
    <source>
        <dbReference type="ARBA" id="ARBA00022729"/>
    </source>
</evidence>
<keyword evidence="11 17" id="KW-0130">Cell adhesion</keyword>
<dbReference type="InterPro" id="IPR033760">
    <property type="entry name" value="Integrin_beta_N"/>
</dbReference>
<dbReference type="EMBL" id="JAINUF010000021">
    <property type="protein sequence ID" value="KAJ8334080.1"/>
    <property type="molecule type" value="Genomic_DNA"/>
</dbReference>
<keyword evidence="14 18" id="KW-0472">Membrane</keyword>
<dbReference type="Gene3D" id="2.60.40.2030">
    <property type="match status" value="2"/>
</dbReference>
<keyword evidence="15" id="KW-1015">Disulfide bond</keyword>
<proteinExistence type="inferred from homology"/>
<dbReference type="InterPro" id="IPR040622">
    <property type="entry name" value="EGF_integrin_1"/>
</dbReference>
<dbReference type="InterPro" id="IPR003644">
    <property type="entry name" value="Calx_beta"/>
</dbReference>
<dbReference type="InterPro" id="IPR036465">
    <property type="entry name" value="vWFA_dom_sf"/>
</dbReference>
<dbReference type="GO" id="GO:0005178">
    <property type="term" value="F:integrin binding"/>
    <property type="evidence" value="ECO:0007669"/>
    <property type="project" value="TreeGrafter"/>
</dbReference>
<dbReference type="SMART" id="SM01242">
    <property type="entry name" value="Integrin_B_tail"/>
    <property type="match status" value="1"/>
</dbReference>
<dbReference type="GO" id="GO:0046872">
    <property type="term" value="F:metal ion binding"/>
    <property type="evidence" value="ECO:0007669"/>
    <property type="project" value="UniProtKB-KW"/>
</dbReference>
<dbReference type="FunFam" id="3.40.50.410:FF:000036">
    <property type="entry name" value="Integrin beta"/>
    <property type="match status" value="1"/>
</dbReference>
<dbReference type="Pfam" id="PF18372">
    <property type="entry name" value="I-EGF_1"/>
    <property type="match status" value="1"/>
</dbReference>
<dbReference type="SMART" id="SM00237">
    <property type="entry name" value="Calx_beta"/>
    <property type="match status" value="1"/>
</dbReference>
<evidence type="ECO:0000256" key="6">
    <source>
        <dbReference type="ARBA" id="ARBA00022723"/>
    </source>
</evidence>
<feature type="chain" id="PRO_5040130353" description="Integrin beta" evidence="19">
    <location>
        <begin position="27"/>
        <end position="1278"/>
    </location>
</feature>
<dbReference type="InterPro" id="IPR015812">
    <property type="entry name" value="Integrin_bsu"/>
</dbReference>
<evidence type="ECO:0000256" key="13">
    <source>
        <dbReference type="ARBA" id="ARBA00023037"/>
    </source>
</evidence>
<evidence type="ECO:0000256" key="4">
    <source>
        <dbReference type="ARBA" id="ARBA00022536"/>
    </source>
</evidence>
<dbReference type="Gene3D" id="4.10.1240.30">
    <property type="match status" value="1"/>
</dbReference>
<dbReference type="PRINTS" id="PR01186">
    <property type="entry name" value="INTEGRINB"/>
</dbReference>
<dbReference type="PANTHER" id="PTHR10082:SF42">
    <property type="entry name" value="INTEGRIN BETA-4"/>
    <property type="match status" value="1"/>
</dbReference>
<dbReference type="SMART" id="SM00187">
    <property type="entry name" value="INB"/>
    <property type="match status" value="1"/>
</dbReference>
<comment type="similarity">
    <text evidence="2 17">Belongs to the integrin beta chain family.</text>
</comment>
<evidence type="ECO:0000256" key="1">
    <source>
        <dbReference type="ARBA" id="ARBA00004251"/>
    </source>
</evidence>
<keyword evidence="24" id="KW-1185">Reference proteome</keyword>
<protein>
    <recommendedName>
        <fullName evidence="17">Integrin beta</fullName>
    </recommendedName>
</protein>
<evidence type="ECO:0000256" key="12">
    <source>
        <dbReference type="ARBA" id="ARBA00022989"/>
    </source>
</evidence>
<dbReference type="GO" id="GO:0007229">
    <property type="term" value="P:integrin-mediated signaling pathway"/>
    <property type="evidence" value="ECO:0007669"/>
    <property type="project" value="UniProtKB-KW"/>
</dbReference>
<dbReference type="Pfam" id="PF03160">
    <property type="entry name" value="Calx-beta"/>
    <property type="match status" value="2"/>
</dbReference>